<feature type="compositionally biased region" description="Low complexity" evidence="3">
    <location>
        <begin position="61"/>
        <end position="77"/>
    </location>
</feature>
<dbReference type="GO" id="GO:0005199">
    <property type="term" value="F:structural constituent of cell wall"/>
    <property type="evidence" value="ECO:0007669"/>
    <property type="project" value="InterPro"/>
</dbReference>
<feature type="signal peptide" evidence="2">
    <location>
        <begin position="1"/>
        <end position="19"/>
    </location>
</feature>
<evidence type="ECO:0000256" key="3">
    <source>
        <dbReference type="SAM" id="MobiDB-lite"/>
    </source>
</evidence>
<dbReference type="GO" id="GO:0009277">
    <property type="term" value="C:fungal-type cell wall"/>
    <property type="evidence" value="ECO:0007669"/>
    <property type="project" value="InterPro"/>
</dbReference>
<dbReference type="EMBL" id="MIKG01000019">
    <property type="protein sequence ID" value="RAO72408.1"/>
    <property type="molecule type" value="Genomic_DNA"/>
</dbReference>
<organism evidence="4 5">
    <name type="scientific">Talaromyces amestolkiae</name>
    <dbReference type="NCBI Taxonomy" id="1196081"/>
    <lineage>
        <taxon>Eukaryota</taxon>
        <taxon>Fungi</taxon>
        <taxon>Dikarya</taxon>
        <taxon>Ascomycota</taxon>
        <taxon>Pezizomycotina</taxon>
        <taxon>Eurotiomycetes</taxon>
        <taxon>Eurotiomycetidae</taxon>
        <taxon>Eurotiales</taxon>
        <taxon>Trichocomaceae</taxon>
        <taxon>Talaromyces</taxon>
        <taxon>Talaromyces sect. Talaromyces</taxon>
    </lineage>
</organism>
<protein>
    <recommendedName>
        <fullName evidence="2">Hydrophobin</fullName>
    </recommendedName>
</protein>
<keyword evidence="2" id="KW-0964">Secreted</keyword>
<dbReference type="OrthoDB" id="4225815at2759"/>
<comment type="subcellular location">
    <subcellularLocation>
        <location evidence="2">Secreted</location>
        <location evidence="2">Cell wall</location>
    </subcellularLocation>
</comment>
<dbReference type="CDD" id="cd23507">
    <property type="entry name" value="hydrophobin_I"/>
    <property type="match status" value="1"/>
</dbReference>
<feature type="chain" id="PRO_5016486338" description="Hydrophobin" evidence="2">
    <location>
        <begin position="20"/>
        <end position="198"/>
    </location>
</feature>
<dbReference type="Pfam" id="PF01185">
    <property type="entry name" value="Hydrophobin"/>
    <property type="match status" value="1"/>
</dbReference>
<gene>
    <name evidence="4" type="ORF">BHQ10_008420</name>
</gene>
<dbReference type="Proteomes" id="UP000249363">
    <property type="component" value="Unassembled WGS sequence"/>
</dbReference>
<reference evidence="4 5" key="1">
    <citation type="journal article" date="2017" name="Biotechnol. Biofuels">
        <title>Differential beta-glucosidase expression as a function of carbon source availability in Talaromyces amestolkiae: a genomic and proteomic approach.</title>
        <authorList>
            <person name="de Eugenio L.I."/>
            <person name="Mendez-Liter J.A."/>
            <person name="Nieto-Dominguez M."/>
            <person name="Alonso L."/>
            <person name="Gil-Munoz J."/>
            <person name="Barriuso J."/>
            <person name="Prieto A."/>
            <person name="Martinez M.J."/>
        </authorList>
    </citation>
    <scope>NUCLEOTIDE SEQUENCE [LARGE SCALE GENOMIC DNA]</scope>
    <source>
        <strain evidence="4 5">CIB</strain>
    </source>
</reference>
<keyword evidence="1 2" id="KW-1015">Disulfide bond</keyword>
<feature type="compositionally biased region" description="Polar residues" evidence="3">
    <location>
        <begin position="99"/>
        <end position="109"/>
    </location>
</feature>
<evidence type="ECO:0000256" key="1">
    <source>
        <dbReference type="ARBA" id="ARBA00023157"/>
    </source>
</evidence>
<feature type="region of interest" description="Disordered" evidence="3">
    <location>
        <begin position="38"/>
        <end position="109"/>
    </location>
</feature>
<dbReference type="GeneID" id="63797634"/>
<feature type="compositionally biased region" description="Pro residues" evidence="3">
    <location>
        <begin position="46"/>
        <end position="60"/>
    </location>
</feature>
<name>A0A364L9C3_TALAM</name>
<dbReference type="AlphaFoldDB" id="A0A364L9C3"/>
<evidence type="ECO:0000313" key="4">
    <source>
        <dbReference type="EMBL" id="RAO72408.1"/>
    </source>
</evidence>
<dbReference type="RefSeq" id="XP_040736922.1">
    <property type="nucleotide sequence ID" value="XM_040881224.1"/>
</dbReference>
<sequence length="198" mass="19946">MHFNFACITACVFAAAALAVPVEVERKVVVVRADVCPAPAPATTAPSPPAEHYSPPPAAPAPATTASSPPAEHYSPHPTAPAPAPPVTTTVSNTPPAPQSTSVDNKQCSSGTSVHCCDTVDSTDNSNVLNALDSAGVDHSDATQKGQVGLTCTPITTSLVDALNGNVCQGAVTACCEKTNQVGLVNLNLGCTIIPVNL</sequence>
<comment type="caution">
    <text evidence="4">The sequence shown here is derived from an EMBL/GenBank/DDBJ whole genome shotgun (WGS) entry which is preliminary data.</text>
</comment>
<keyword evidence="2" id="KW-0134">Cell wall</keyword>
<keyword evidence="2" id="KW-0732">Signal</keyword>
<evidence type="ECO:0000313" key="5">
    <source>
        <dbReference type="Proteomes" id="UP000249363"/>
    </source>
</evidence>
<dbReference type="STRING" id="1196081.A0A364L9C3"/>
<evidence type="ECO:0000256" key="2">
    <source>
        <dbReference type="RuleBase" id="RU365009"/>
    </source>
</evidence>
<keyword evidence="5" id="KW-1185">Reference proteome</keyword>
<dbReference type="InterPro" id="IPR001338">
    <property type="entry name" value="Class_I_Hydrophobin"/>
</dbReference>
<proteinExistence type="inferred from homology"/>
<comment type="similarity">
    <text evidence="2">Belongs to the fungal hydrophobin family.</text>
</comment>
<accession>A0A364L9C3</accession>
<dbReference type="SMART" id="SM00075">
    <property type="entry name" value="HYDRO"/>
    <property type="match status" value="1"/>
</dbReference>